<sequence length="273" mass="30326">MRHSISSLLSLPSLPSLASPFSSSVTLLRDFSVSTHTTLTSLKLRMGAWGFNFLESDYDYDIAADLADEAGVEDLMFPDDPAVTVDKLNDGLLKAMFDRRQKMRPQPRYEIVMLAVLAMKLGCTIEESHIKLIKRVYRRCEEGGMGDEKVARMKQALSKYTAGQPHNFGDKGLLETMNRLGDEDTRQQNEKKGGASTEKEKEPYRDVDSDGGEQIAVQAAGKAKKPRQNDEGVALKKGTKRSHSEADTADVEDVVREPKILRYATVCSLLPII</sequence>
<organism evidence="2 3">
    <name type="scientific">Lophium mytilinum</name>
    <dbReference type="NCBI Taxonomy" id="390894"/>
    <lineage>
        <taxon>Eukaryota</taxon>
        <taxon>Fungi</taxon>
        <taxon>Dikarya</taxon>
        <taxon>Ascomycota</taxon>
        <taxon>Pezizomycotina</taxon>
        <taxon>Dothideomycetes</taxon>
        <taxon>Pleosporomycetidae</taxon>
        <taxon>Mytilinidiales</taxon>
        <taxon>Mytilinidiaceae</taxon>
        <taxon>Lophium</taxon>
    </lineage>
</organism>
<feature type="region of interest" description="Disordered" evidence="1">
    <location>
        <begin position="183"/>
        <end position="250"/>
    </location>
</feature>
<evidence type="ECO:0000313" key="2">
    <source>
        <dbReference type="EMBL" id="KAF2502930.1"/>
    </source>
</evidence>
<dbReference type="EMBL" id="MU004181">
    <property type="protein sequence ID" value="KAF2502930.1"/>
    <property type="molecule type" value="Genomic_DNA"/>
</dbReference>
<gene>
    <name evidence="2" type="ORF">BU16DRAFT_23809</name>
</gene>
<protein>
    <submittedName>
        <fullName evidence="2">Uncharacterized protein</fullName>
    </submittedName>
</protein>
<evidence type="ECO:0000256" key="1">
    <source>
        <dbReference type="SAM" id="MobiDB-lite"/>
    </source>
</evidence>
<reference evidence="2" key="1">
    <citation type="journal article" date="2020" name="Stud. Mycol.">
        <title>101 Dothideomycetes genomes: a test case for predicting lifestyles and emergence of pathogens.</title>
        <authorList>
            <person name="Haridas S."/>
            <person name="Albert R."/>
            <person name="Binder M."/>
            <person name="Bloem J."/>
            <person name="Labutti K."/>
            <person name="Salamov A."/>
            <person name="Andreopoulos B."/>
            <person name="Baker S."/>
            <person name="Barry K."/>
            <person name="Bills G."/>
            <person name="Bluhm B."/>
            <person name="Cannon C."/>
            <person name="Castanera R."/>
            <person name="Culley D."/>
            <person name="Daum C."/>
            <person name="Ezra D."/>
            <person name="Gonzalez J."/>
            <person name="Henrissat B."/>
            <person name="Kuo A."/>
            <person name="Liang C."/>
            <person name="Lipzen A."/>
            <person name="Lutzoni F."/>
            <person name="Magnuson J."/>
            <person name="Mondo S."/>
            <person name="Nolan M."/>
            <person name="Ohm R."/>
            <person name="Pangilinan J."/>
            <person name="Park H.-J."/>
            <person name="Ramirez L."/>
            <person name="Alfaro M."/>
            <person name="Sun H."/>
            <person name="Tritt A."/>
            <person name="Yoshinaga Y."/>
            <person name="Zwiers L.-H."/>
            <person name="Turgeon B."/>
            <person name="Goodwin S."/>
            <person name="Spatafora J."/>
            <person name="Crous P."/>
            <person name="Grigoriev I."/>
        </authorList>
    </citation>
    <scope>NUCLEOTIDE SEQUENCE</scope>
    <source>
        <strain evidence="2">CBS 269.34</strain>
    </source>
</reference>
<proteinExistence type="predicted"/>
<feature type="compositionally biased region" description="Basic and acidic residues" evidence="1">
    <location>
        <begin position="183"/>
        <end position="208"/>
    </location>
</feature>
<name>A0A6A6RGP1_9PEZI</name>
<dbReference type="Proteomes" id="UP000799750">
    <property type="component" value="Unassembled WGS sequence"/>
</dbReference>
<evidence type="ECO:0000313" key="3">
    <source>
        <dbReference type="Proteomes" id="UP000799750"/>
    </source>
</evidence>
<dbReference type="OrthoDB" id="341421at2759"/>
<keyword evidence="3" id="KW-1185">Reference proteome</keyword>
<accession>A0A6A6RGP1</accession>
<dbReference type="AlphaFoldDB" id="A0A6A6RGP1"/>